<feature type="transmembrane region" description="Helical" evidence="5">
    <location>
        <begin position="88"/>
        <end position="108"/>
    </location>
</feature>
<feature type="transmembrane region" description="Helical" evidence="5">
    <location>
        <begin position="340"/>
        <end position="361"/>
    </location>
</feature>
<dbReference type="RefSeq" id="WP_346065977.1">
    <property type="nucleotide sequence ID" value="NZ_BRPJ01000081.1"/>
</dbReference>
<feature type="transmembrane region" description="Helical" evidence="5">
    <location>
        <begin position="15"/>
        <end position="35"/>
    </location>
</feature>
<evidence type="ECO:0000313" key="7">
    <source>
        <dbReference type="EMBL" id="GLB31857.1"/>
    </source>
</evidence>
<evidence type="ECO:0000256" key="2">
    <source>
        <dbReference type="ARBA" id="ARBA00022692"/>
    </source>
</evidence>
<feature type="transmembrane region" description="Helical" evidence="5">
    <location>
        <begin position="473"/>
        <end position="492"/>
    </location>
</feature>
<evidence type="ECO:0000259" key="6">
    <source>
        <dbReference type="Pfam" id="PF04932"/>
    </source>
</evidence>
<feature type="transmembrane region" description="Helical" evidence="5">
    <location>
        <begin position="221"/>
        <end position="237"/>
    </location>
</feature>
<dbReference type="InterPro" id="IPR051533">
    <property type="entry name" value="WaaL-like"/>
</dbReference>
<keyword evidence="3 5" id="KW-1133">Transmembrane helix</keyword>
<evidence type="ECO:0000313" key="8">
    <source>
        <dbReference type="Proteomes" id="UP001419084"/>
    </source>
</evidence>
<keyword evidence="2 5" id="KW-0812">Transmembrane</keyword>
<feature type="transmembrane region" description="Helical" evidence="5">
    <location>
        <begin position="306"/>
        <end position="328"/>
    </location>
</feature>
<organism evidence="7 8">
    <name type="scientific">Lacrimispora amygdalina</name>
    <dbReference type="NCBI Taxonomy" id="253257"/>
    <lineage>
        <taxon>Bacteria</taxon>
        <taxon>Bacillati</taxon>
        <taxon>Bacillota</taxon>
        <taxon>Clostridia</taxon>
        <taxon>Lachnospirales</taxon>
        <taxon>Lachnospiraceae</taxon>
        <taxon>Lacrimispora</taxon>
    </lineage>
</organism>
<sequence length="523" mass="60616">MPMNTNNESGEKTNFLSTLLGIYVISIGVGLPLVFRHYYFDILLFKYYYYCFCTIAMIVLVAAYFIISRAKNNDFSVKDIRNIWEKLSLIDLFVLIYWLIAIVSTLNSDYLYEAFWGNEGRFTGLFLISWYVLSYFCVSRFWNYKSWYLELMLVAGVLVCLFGITDYFKLDIFNFKVNMIPEQKDIFTSTIGNINTYTAYVGIIAAISTVLYAKENRIKQMICYYICMIISFFAIIMGVSDNAYLSLMALFGILPLFLFRDNMGIRRYLIIVASFFSVLQCIDWINNKLSSQVLGIDGAFKIVIGFRYLHLLVAFLWLLILIWYIFGLKAKNRSKDHGNIMIYIWFGIMGVVLLFVLYILYDCNIAGHASRYSSVSNYLVINDDWGTHRGYIWRNGLECFSKLTLWKKLIGYGPETFGILILRATANNKYNELFDSAHNEYLHMLITVGILGLVSYMFFLLSFIKRCFSFKKNYYLIAIAFAIICYSAQAFVNLNLPIATPIFWLLLGMGSTKSILEQDITKV</sequence>
<dbReference type="EMBL" id="BRPJ01000081">
    <property type="protein sequence ID" value="GLB31857.1"/>
    <property type="molecule type" value="Genomic_DNA"/>
</dbReference>
<dbReference type="PANTHER" id="PTHR37422:SF13">
    <property type="entry name" value="LIPOPOLYSACCHARIDE BIOSYNTHESIS PROTEIN PA4999-RELATED"/>
    <property type="match status" value="1"/>
</dbReference>
<comment type="caution">
    <text evidence="7">The sequence shown here is derived from an EMBL/GenBank/DDBJ whole genome shotgun (WGS) entry which is preliminary data.</text>
</comment>
<feature type="domain" description="O-antigen ligase-related" evidence="6">
    <location>
        <begin position="315"/>
        <end position="456"/>
    </location>
</feature>
<dbReference type="Pfam" id="PF04932">
    <property type="entry name" value="Wzy_C"/>
    <property type="match status" value="1"/>
</dbReference>
<evidence type="ECO:0000256" key="1">
    <source>
        <dbReference type="ARBA" id="ARBA00004141"/>
    </source>
</evidence>
<evidence type="ECO:0000256" key="3">
    <source>
        <dbReference type="ARBA" id="ARBA00022989"/>
    </source>
</evidence>
<feature type="transmembrane region" description="Helical" evidence="5">
    <location>
        <begin position="243"/>
        <end position="259"/>
    </location>
</feature>
<dbReference type="Proteomes" id="UP001419084">
    <property type="component" value="Unassembled WGS sequence"/>
</dbReference>
<gene>
    <name evidence="7" type="ORF">LAD12857_37800</name>
</gene>
<feature type="transmembrane region" description="Helical" evidence="5">
    <location>
        <begin position="120"/>
        <end position="138"/>
    </location>
</feature>
<dbReference type="InterPro" id="IPR007016">
    <property type="entry name" value="O-antigen_ligase-rel_domated"/>
</dbReference>
<proteinExistence type="predicted"/>
<feature type="transmembrane region" description="Helical" evidence="5">
    <location>
        <begin position="47"/>
        <end position="67"/>
    </location>
</feature>
<feature type="transmembrane region" description="Helical" evidence="5">
    <location>
        <begin position="197"/>
        <end position="214"/>
    </location>
</feature>
<reference evidence="7 8" key="1">
    <citation type="journal article" date="2024" name="Int. J. Syst. Evol. Microbiol.">
        <title>Lacrimispora brassicae sp. nov. isolated from fermented cabbage, and proposal of Clostridium indicum Gundawar et al. 2019 and Clostridium methoxybenzovorans Mechichi et al. 1999 as heterotypic synonyms of Lacrimispora amygdalina (Parshina et al. 2003) Haas and Blanchard 2020 and Lacrimispora indolis (McClung and McCoy 1957) Haas and Blanchard 2020, respectively.</title>
        <authorList>
            <person name="Kobayashi H."/>
            <person name="Tanizawa Y."/>
            <person name="Sakamoto M."/>
            <person name="Ohkuma M."/>
            <person name="Tohno M."/>
        </authorList>
    </citation>
    <scope>NUCLEOTIDE SEQUENCE [LARGE SCALE GENOMIC DNA]</scope>
    <source>
        <strain evidence="7 8">DSM 12857</strain>
    </source>
</reference>
<accession>A0ABQ5MAK3</accession>
<evidence type="ECO:0000256" key="4">
    <source>
        <dbReference type="ARBA" id="ARBA00023136"/>
    </source>
</evidence>
<protein>
    <recommendedName>
        <fullName evidence="6">O-antigen ligase-related domain-containing protein</fullName>
    </recommendedName>
</protein>
<comment type="subcellular location">
    <subcellularLocation>
        <location evidence="1">Membrane</location>
        <topology evidence="1">Multi-pass membrane protein</topology>
    </subcellularLocation>
</comment>
<dbReference type="PANTHER" id="PTHR37422">
    <property type="entry name" value="TEICHURONIC ACID BIOSYNTHESIS PROTEIN TUAE"/>
    <property type="match status" value="1"/>
</dbReference>
<keyword evidence="8" id="KW-1185">Reference proteome</keyword>
<feature type="transmembrane region" description="Helical" evidence="5">
    <location>
        <begin position="441"/>
        <end position="461"/>
    </location>
</feature>
<evidence type="ECO:0000256" key="5">
    <source>
        <dbReference type="SAM" id="Phobius"/>
    </source>
</evidence>
<name>A0ABQ5MAK3_9FIRM</name>
<feature type="transmembrane region" description="Helical" evidence="5">
    <location>
        <begin position="147"/>
        <end position="168"/>
    </location>
</feature>
<feature type="transmembrane region" description="Helical" evidence="5">
    <location>
        <begin position="268"/>
        <end position="286"/>
    </location>
</feature>
<keyword evidence="4 5" id="KW-0472">Membrane</keyword>